<feature type="non-terminal residue" evidence="16">
    <location>
        <position position="1"/>
    </location>
</feature>
<dbReference type="Gene3D" id="2.60.40.60">
    <property type="entry name" value="Cadherins"/>
    <property type="match status" value="6"/>
</dbReference>
<feature type="transmembrane region" description="Helical" evidence="14">
    <location>
        <begin position="694"/>
        <end position="715"/>
    </location>
</feature>
<name>A0ABD3XD03_SINWO</name>
<dbReference type="PRINTS" id="PR00205">
    <property type="entry name" value="CADHERIN"/>
</dbReference>
<keyword evidence="10 14" id="KW-0472">Membrane</keyword>
<dbReference type="GO" id="GO:0007155">
    <property type="term" value="P:cell adhesion"/>
    <property type="evidence" value="ECO:0007669"/>
    <property type="project" value="UniProtKB-KW"/>
</dbReference>
<dbReference type="InterPro" id="IPR002126">
    <property type="entry name" value="Cadherin-like_dom"/>
</dbReference>
<feature type="domain" description="Cadherin" evidence="15">
    <location>
        <begin position="297"/>
        <end position="398"/>
    </location>
</feature>
<dbReference type="PANTHER" id="PTHR24026">
    <property type="entry name" value="FAT ATYPICAL CADHERIN-RELATED"/>
    <property type="match status" value="1"/>
</dbReference>
<evidence type="ECO:0000256" key="7">
    <source>
        <dbReference type="ARBA" id="ARBA00022837"/>
    </source>
</evidence>
<dbReference type="InterPro" id="IPR020894">
    <property type="entry name" value="Cadherin_CS"/>
</dbReference>
<evidence type="ECO:0000256" key="1">
    <source>
        <dbReference type="ARBA" id="ARBA00004251"/>
    </source>
</evidence>
<evidence type="ECO:0000256" key="12">
    <source>
        <dbReference type="PROSITE-ProRule" id="PRU00043"/>
    </source>
</evidence>
<feature type="region of interest" description="Disordered" evidence="13">
    <location>
        <begin position="928"/>
        <end position="964"/>
    </location>
</feature>
<dbReference type="AlphaFoldDB" id="A0ABD3XD03"/>
<dbReference type="GO" id="GO:0005509">
    <property type="term" value="F:calcium ion binding"/>
    <property type="evidence" value="ECO:0007669"/>
    <property type="project" value="UniProtKB-UniRule"/>
</dbReference>
<feature type="compositionally biased region" description="Polar residues" evidence="13">
    <location>
        <begin position="875"/>
        <end position="909"/>
    </location>
</feature>
<protein>
    <recommendedName>
        <fullName evidence="15">Cadherin domain-containing protein</fullName>
    </recommendedName>
</protein>
<dbReference type="PROSITE" id="PS50268">
    <property type="entry name" value="CADHERIN_2"/>
    <property type="match status" value="6"/>
</dbReference>
<feature type="domain" description="Cadherin" evidence="15">
    <location>
        <begin position="493"/>
        <end position="596"/>
    </location>
</feature>
<comment type="subcellular location">
    <subcellularLocation>
        <location evidence="1">Cell membrane</location>
        <topology evidence="1">Single-pass type I membrane protein</topology>
    </subcellularLocation>
</comment>
<evidence type="ECO:0000313" key="16">
    <source>
        <dbReference type="EMBL" id="KAL3883436.1"/>
    </source>
</evidence>
<feature type="compositionally biased region" description="Polar residues" evidence="13">
    <location>
        <begin position="772"/>
        <end position="781"/>
    </location>
</feature>
<keyword evidence="7 12" id="KW-0106">Calcium</keyword>
<reference evidence="16 17" key="1">
    <citation type="submission" date="2024-11" db="EMBL/GenBank/DDBJ databases">
        <title>Chromosome-level genome assembly of the freshwater bivalve Anodonta woodiana.</title>
        <authorList>
            <person name="Chen X."/>
        </authorList>
    </citation>
    <scope>NUCLEOTIDE SEQUENCE [LARGE SCALE GENOMIC DNA]</scope>
    <source>
        <strain evidence="16">MN2024</strain>
        <tissue evidence="16">Gills</tissue>
    </source>
</reference>
<dbReference type="EMBL" id="JBJQND010000003">
    <property type="protein sequence ID" value="KAL3883436.1"/>
    <property type="molecule type" value="Genomic_DNA"/>
</dbReference>
<keyword evidence="9 14" id="KW-1133">Transmembrane helix</keyword>
<feature type="compositionally biased region" description="Basic and acidic residues" evidence="13">
    <location>
        <begin position="805"/>
        <end position="818"/>
    </location>
</feature>
<evidence type="ECO:0000256" key="2">
    <source>
        <dbReference type="ARBA" id="ARBA00022475"/>
    </source>
</evidence>
<sequence length="1023" mass="113499">KPYSDWFHIKIAASGKVFATSKVDYDQLNGNHTVHLEIQASHTMPNSNNVLKATTGLDVKILDADDSNPYFSKEVYHLDITENNNSAVNVDLTTDPPIHAADGDEGINDTILYSIVELNAPPYFTIQPSGTIRVNQTLDRETKSFYVLRIRASEKNNTARTATATLSVNVIDVDDNFPVFINDTYTANISEHSSVGQVITTVKATDKDEGQFAEFKYELKENSSVIGIKSDTGEIYVKDSLQLDWEKMPHIFVQVITKSVLNDYQGHSIANVTINVLDINDNSPIFNQSTFNFYLYNASNGTYVAEINAFDTDSGDNAKLKYSFGTCLSNVGDCAESSCDFPFDIDSSTGNITVKANLLTCTYTALVTVCDSPKYSSSLCTSTSVTIQVNSLLSAPTFLISGEILENSAENSLVAKLPTQCQLNTTINCQKDENMFKVSNSGNMLVTSGVPDYENISSYICSACKKTTNGQIICTVILNITVRDENDNEPQFTNDTFLFKIPTNAEAGSYIGHVSANDKDKGGKQGVTYYIQESSVTDLFSLNETTGYLHMKNPEDLSRDYYQLTIVAADDGIPQLKSLGTVILHKYPLENNSLQLSTTRSQQEMQSNRSTFERIISDILKVNVTINEIVPVDGSQWSRIIISAKENGSHLSSDKLISKVLRHYDLLFSHLNGNYAYATSTVPKSDDSAITAPVLALIIIACVLFIGSLVAILVIRKQYNGHQRYKRLYDNLTKHSSLYESQELKVRMEDATSDYNGSVNSQDLECPDNIRTENPTSSMNPLYNMELPVSTSVAEVMLSLNELSERLNEEDNVPKPDYENVPLTNEEENVPKHDYENVPSSEDKNQTESGIVNLEIVRNGSPTPDYDQRDAPFESDNTGSIPNGVTSEPDSDAVTNSLNIDSERSNATLNEEPVPDYNKKQVRFSHQVLDPDENKMTPLKTEEDNEDGDNSEKGDLTSEINKDESLGKRLLPLLNLDNENPDEPKLNVSDETGWLEEEINSPIDVMTVDDKGNEFFEEEITSF</sequence>
<dbReference type="Proteomes" id="UP001634394">
    <property type="component" value="Unassembled WGS sequence"/>
</dbReference>
<feature type="region of interest" description="Disordered" evidence="13">
    <location>
        <begin position="755"/>
        <end position="782"/>
    </location>
</feature>
<feature type="domain" description="Cadherin" evidence="15">
    <location>
        <begin position="7"/>
        <end position="71"/>
    </location>
</feature>
<dbReference type="InterPro" id="IPR015919">
    <property type="entry name" value="Cadherin-like_sf"/>
</dbReference>
<keyword evidence="11" id="KW-0325">Glycoprotein</keyword>
<feature type="domain" description="Cadherin" evidence="15">
    <location>
        <begin position="432"/>
        <end position="492"/>
    </location>
</feature>
<keyword evidence="4" id="KW-0479">Metal-binding</keyword>
<evidence type="ECO:0000313" key="17">
    <source>
        <dbReference type="Proteomes" id="UP001634394"/>
    </source>
</evidence>
<dbReference type="PROSITE" id="PS00232">
    <property type="entry name" value="CADHERIN_1"/>
    <property type="match status" value="2"/>
</dbReference>
<dbReference type="FunFam" id="2.60.40.60:FF:000123">
    <property type="entry name" value="Protocadherin beta 4"/>
    <property type="match status" value="1"/>
</dbReference>
<feature type="region of interest" description="Disordered" evidence="13">
    <location>
        <begin position="805"/>
        <end position="913"/>
    </location>
</feature>
<evidence type="ECO:0000256" key="8">
    <source>
        <dbReference type="ARBA" id="ARBA00022889"/>
    </source>
</evidence>
<dbReference type="SMART" id="SM00112">
    <property type="entry name" value="CA"/>
    <property type="match status" value="5"/>
</dbReference>
<evidence type="ECO:0000256" key="4">
    <source>
        <dbReference type="ARBA" id="ARBA00022723"/>
    </source>
</evidence>
<comment type="caution">
    <text evidence="16">The sequence shown here is derived from an EMBL/GenBank/DDBJ whole genome shotgun (WGS) entry which is preliminary data.</text>
</comment>
<evidence type="ECO:0000256" key="10">
    <source>
        <dbReference type="ARBA" id="ARBA00023136"/>
    </source>
</evidence>
<keyword evidence="17" id="KW-1185">Reference proteome</keyword>
<feature type="compositionally biased region" description="Basic and acidic residues" evidence="13">
    <location>
        <begin position="829"/>
        <end position="846"/>
    </location>
</feature>
<gene>
    <name evidence="16" type="ORF">ACJMK2_029699</name>
</gene>
<keyword evidence="8" id="KW-0130">Cell adhesion</keyword>
<dbReference type="GO" id="GO:0005886">
    <property type="term" value="C:plasma membrane"/>
    <property type="evidence" value="ECO:0007669"/>
    <property type="project" value="UniProtKB-SubCell"/>
</dbReference>
<evidence type="ECO:0000259" key="15">
    <source>
        <dbReference type="PROSITE" id="PS50268"/>
    </source>
</evidence>
<evidence type="ECO:0000256" key="14">
    <source>
        <dbReference type="SAM" id="Phobius"/>
    </source>
</evidence>
<dbReference type="SUPFAM" id="SSF49313">
    <property type="entry name" value="Cadherin-like"/>
    <property type="match status" value="4"/>
</dbReference>
<evidence type="ECO:0000256" key="6">
    <source>
        <dbReference type="ARBA" id="ARBA00022737"/>
    </source>
</evidence>
<dbReference type="Pfam" id="PF00028">
    <property type="entry name" value="Cadherin"/>
    <property type="match status" value="3"/>
</dbReference>
<dbReference type="PANTHER" id="PTHR24026:SF126">
    <property type="entry name" value="PROTOCADHERIN FAT 4"/>
    <property type="match status" value="1"/>
</dbReference>
<organism evidence="16 17">
    <name type="scientific">Sinanodonta woodiana</name>
    <name type="common">Chinese pond mussel</name>
    <name type="synonym">Anodonta woodiana</name>
    <dbReference type="NCBI Taxonomy" id="1069815"/>
    <lineage>
        <taxon>Eukaryota</taxon>
        <taxon>Metazoa</taxon>
        <taxon>Spiralia</taxon>
        <taxon>Lophotrochozoa</taxon>
        <taxon>Mollusca</taxon>
        <taxon>Bivalvia</taxon>
        <taxon>Autobranchia</taxon>
        <taxon>Heteroconchia</taxon>
        <taxon>Palaeoheterodonta</taxon>
        <taxon>Unionida</taxon>
        <taxon>Unionoidea</taxon>
        <taxon>Unionidae</taxon>
        <taxon>Unioninae</taxon>
        <taxon>Sinanodonta</taxon>
    </lineage>
</organism>
<keyword evidence="5" id="KW-0732">Signal</keyword>
<evidence type="ECO:0000256" key="3">
    <source>
        <dbReference type="ARBA" id="ARBA00022692"/>
    </source>
</evidence>
<feature type="domain" description="Cadherin" evidence="15">
    <location>
        <begin position="181"/>
        <end position="286"/>
    </location>
</feature>
<feature type="compositionally biased region" description="Basic and acidic residues" evidence="13">
    <location>
        <begin position="950"/>
        <end position="964"/>
    </location>
</feature>
<accession>A0ABD3XD03</accession>
<keyword evidence="2" id="KW-1003">Cell membrane</keyword>
<proteinExistence type="predicted"/>
<keyword evidence="6" id="KW-0677">Repeat</keyword>
<evidence type="ECO:0000256" key="11">
    <source>
        <dbReference type="ARBA" id="ARBA00023180"/>
    </source>
</evidence>
<evidence type="ECO:0000256" key="9">
    <source>
        <dbReference type="ARBA" id="ARBA00022989"/>
    </source>
</evidence>
<evidence type="ECO:0000256" key="13">
    <source>
        <dbReference type="SAM" id="MobiDB-lite"/>
    </source>
</evidence>
<keyword evidence="3 14" id="KW-0812">Transmembrane</keyword>
<dbReference type="CDD" id="cd11304">
    <property type="entry name" value="Cadherin_repeat"/>
    <property type="match status" value="4"/>
</dbReference>
<feature type="domain" description="Cadherin" evidence="15">
    <location>
        <begin position="72"/>
        <end position="180"/>
    </location>
</feature>
<evidence type="ECO:0000256" key="5">
    <source>
        <dbReference type="ARBA" id="ARBA00022729"/>
    </source>
</evidence>